<keyword evidence="6" id="KW-1185">Reference proteome</keyword>
<dbReference type="EMBL" id="FOQT01000002">
    <property type="protein sequence ID" value="SFI05193.1"/>
    <property type="molecule type" value="Genomic_DNA"/>
</dbReference>
<dbReference type="GO" id="GO:0043565">
    <property type="term" value="F:sequence-specific DNA binding"/>
    <property type="evidence" value="ECO:0007669"/>
    <property type="project" value="InterPro"/>
</dbReference>
<dbReference type="SMART" id="SM00342">
    <property type="entry name" value="HTH_ARAC"/>
    <property type="match status" value="1"/>
</dbReference>
<accession>A0A1I3F211</accession>
<evidence type="ECO:0000259" key="4">
    <source>
        <dbReference type="PROSITE" id="PS01124"/>
    </source>
</evidence>
<protein>
    <submittedName>
        <fullName evidence="5">AraC-type DNA-binding protein</fullName>
    </submittedName>
</protein>
<keyword evidence="3" id="KW-0804">Transcription</keyword>
<feature type="domain" description="HTH araC/xylS-type" evidence="4">
    <location>
        <begin position="176"/>
        <end position="274"/>
    </location>
</feature>
<keyword evidence="2 5" id="KW-0238">DNA-binding</keyword>
<sequence length="286" mass="33363">MKNMISKSGEYLIGIEENVDLNLTIRVQFYEYAFILIHNGEGIYHADFSSFLFTGPKLLFATPMQTIFFTSEKEIKYTLLRFHSDFYCIEAHRDEVACNGLLFNNIYAEPSVDLSKKQLQEFSQLINQIKFEFKDVASSEIVLKAYLQVFLAKCSSIKLKTLEILNVNTLKDDKMEQFRLLLDKNFLTLHKPNDYAELLLITSNTLSKKSIKYFGKTPSQLIQDRLVLEAKKLLHLTTFSIKEIAFRLQFNDEYYFSRFFKKCTKLSPQTFRKKGGISEIAYLSKE</sequence>
<evidence type="ECO:0000313" key="5">
    <source>
        <dbReference type="EMBL" id="SFI05193.1"/>
    </source>
</evidence>
<dbReference type="PROSITE" id="PS01124">
    <property type="entry name" value="HTH_ARAC_FAMILY_2"/>
    <property type="match status" value="1"/>
</dbReference>
<dbReference type="InterPro" id="IPR018060">
    <property type="entry name" value="HTH_AraC"/>
</dbReference>
<gene>
    <name evidence="5" type="ORF">SAMN05443292_1098</name>
</gene>
<dbReference type="PANTHER" id="PTHR43280:SF32">
    <property type="entry name" value="TRANSCRIPTIONAL REGULATORY PROTEIN"/>
    <property type="match status" value="1"/>
</dbReference>
<organism evidence="5 6">
    <name type="scientific">Halpernia frigidisoli</name>
    <dbReference type="NCBI Taxonomy" id="1125876"/>
    <lineage>
        <taxon>Bacteria</taxon>
        <taxon>Pseudomonadati</taxon>
        <taxon>Bacteroidota</taxon>
        <taxon>Flavobacteriia</taxon>
        <taxon>Flavobacteriales</taxon>
        <taxon>Weeksellaceae</taxon>
        <taxon>Chryseobacterium group</taxon>
        <taxon>Halpernia</taxon>
    </lineage>
</organism>
<evidence type="ECO:0000313" key="6">
    <source>
        <dbReference type="Proteomes" id="UP000198931"/>
    </source>
</evidence>
<evidence type="ECO:0000256" key="2">
    <source>
        <dbReference type="ARBA" id="ARBA00023125"/>
    </source>
</evidence>
<dbReference type="Proteomes" id="UP000198931">
    <property type="component" value="Unassembled WGS sequence"/>
</dbReference>
<evidence type="ECO:0000256" key="1">
    <source>
        <dbReference type="ARBA" id="ARBA00023015"/>
    </source>
</evidence>
<proteinExistence type="predicted"/>
<dbReference type="PANTHER" id="PTHR43280">
    <property type="entry name" value="ARAC-FAMILY TRANSCRIPTIONAL REGULATOR"/>
    <property type="match status" value="1"/>
</dbReference>
<dbReference type="Gene3D" id="1.10.10.60">
    <property type="entry name" value="Homeodomain-like"/>
    <property type="match status" value="1"/>
</dbReference>
<reference evidence="5 6" key="1">
    <citation type="submission" date="2016-10" db="EMBL/GenBank/DDBJ databases">
        <authorList>
            <person name="de Groot N.N."/>
        </authorList>
    </citation>
    <scope>NUCLEOTIDE SEQUENCE [LARGE SCALE GENOMIC DNA]</scope>
    <source>
        <strain evidence="5 6">DSM 26000</strain>
    </source>
</reference>
<evidence type="ECO:0000256" key="3">
    <source>
        <dbReference type="ARBA" id="ARBA00023163"/>
    </source>
</evidence>
<dbReference type="GO" id="GO:0003700">
    <property type="term" value="F:DNA-binding transcription factor activity"/>
    <property type="evidence" value="ECO:0007669"/>
    <property type="project" value="InterPro"/>
</dbReference>
<keyword evidence="1" id="KW-0805">Transcription regulation</keyword>
<name>A0A1I3F211_9FLAO</name>
<dbReference type="SUPFAM" id="SSF46689">
    <property type="entry name" value="Homeodomain-like"/>
    <property type="match status" value="1"/>
</dbReference>
<dbReference type="InterPro" id="IPR009057">
    <property type="entry name" value="Homeodomain-like_sf"/>
</dbReference>
<dbReference type="STRING" id="1125876.SAMN05443292_1098"/>
<dbReference type="OrthoDB" id="2666928at2"/>
<dbReference type="Pfam" id="PF12833">
    <property type="entry name" value="HTH_18"/>
    <property type="match status" value="1"/>
</dbReference>
<dbReference type="AlphaFoldDB" id="A0A1I3F211"/>